<keyword evidence="1" id="KW-0175">Coiled coil</keyword>
<dbReference type="EMBL" id="UYRX01000991">
    <property type="protein sequence ID" value="VDK87562.1"/>
    <property type="molecule type" value="Genomic_DNA"/>
</dbReference>
<accession>A0A3P6THJ5</accession>
<dbReference type="AlphaFoldDB" id="A0A3P6THJ5"/>
<feature type="region of interest" description="Disordered" evidence="2">
    <location>
        <begin position="27"/>
        <end position="50"/>
    </location>
</feature>
<gene>
    <name evidence="3" type="ORF">NLS_LOCUS8227</name>
</gene>
<dbReference type="Proteomes" id="UP000277928">
    <property type="component" value="Unassembled WGS sequence"/>
</dbReference>
<evidence type="ECO:0000313" key="3">
    <source>
        <dbReference type="EMBL" id="VDK87562.1"/>
    </source>
</evidence>
<feature type="coiled-coil region" evidence="1">
    <location>
        <begin position="409"/>
        <end position="475"/>
    </location>
</feature>
<protein>
    <submittedName>
        <fullName evidence="3">Uncharacterized protein</fullName>
    </submittedName>
</protein>
<evidence type="ECO:0000313" key="4">
    <source>
        <dbReference type="Proteomes" id="UP000277928"/>
    </source>
</evidence>
<sequence>MSHILQFISSKVENDEGTSSIILSPISQTLEDEEQTEHHEDWGEANSSFTSACDGTSAVEVVDSEPNPIRDSHHAGLLPHSPCSNSPEEDMVCSGEEQETSRPNDAQKYECSKLLEEDDMHFVTENFHKNNKHRQDDTLTLISSDFEILRQSDSCSMTSSVPPKTLPISLTDALATEAHQQAREEDISNLISKQHISTETAHLRTQIQYQERRIRDLQFQNQRLEAKSKELLALKALRTQQSTTEAKILKKLNEKETKLADLLQEGEKLAEKNGKLTKELKRLRASLAEQEQLVKKGIEAETDRDLAREEARGLAVEVAKLRTTIKSLECDLAGLKVANESLTTDLKMKDSKINKLLADVQQSEATRELAHEELKRLETAFKEISMKVKQNEISSKGIEEVTRGLNADLEEERKKNERQSTYIDSLEKRLSEMMEEHQNNAKMIAAVSAPLLESIQHLEEKVSSKDKEYEQIVCEKEATISALNSEKGIILWLRILVHDICNHRLWGTSNAQRYLGV</sequence>
<keyword evidence="4" id="KW-1185">Reference proteome</keyword>
<feature type="coiled-coil region" evidence="1">
    <location>
        <begin position="207"/>
        <end position="293"/>
    </location>
</feature>
<reference evidence="3 4" key="1">
    <citation type="submission" date="2018-08" db="EMBL/GenBank/DDBJ databases">
        <authorList>
            <person name="Laetsch R D."/>
            <person name="Stevens L."/>
            <person name="Kumar S."/>
            <person name="Blaxter L. M."/>
        </authorList>
    </citation>
    <scope>NUCLEOTIDE SEQUENCE [LARGE SCALE GENOMIC DNA]</scope>
</reference>
<feature type="region of interest" description="Disordered" evidence="2">
    <location>
        <begin position="65"/>
        <end position="106"/>
    </location>
</feature>
<dbReference type="OMA" id="FTWANEL"/>
<evidence type="ECO:0000256" key="1">
    <source>
        <dbReference type="SAM" id="Coils"/>
    </source>
</evidence>
<dbReference type="OrthoDB" id="74178at2759"/>
<dbReference type="STRING" id="42156.A0A3P6THJ5"/>
<name>A0A3P6THJ5_LITSI</name>
<feature type="coiled-coil region" evidence="1">
    <location>
        <begin position="318"/>
        <end position="380"/>
    </location>
</feature>
<organism evidence="3 4">
    <name type="scientific">Litomosoides sigmodontis</name>
    <name type="common">Filarial nematode worm</name>
    <dbReference type="NCBI Taxonomy" id="42156"/>
    <lineage>
        <taxon>Eukaryota</taxon>
        <taxon>Metazoa</taxon>
        <taxon>Ecdysozoa</taxon>
        <taxon>Nematoda</taxon>
        <taxon>Chromadorea</taxon>
        <taxon>Rhabditida</taxon>
        <taxon>Spirurina</taxon>
        <taxon>Spiruromorpha</taxon>
        <taxon>Filarioidea</taxon>
        <taxon>Onchocercidae</taxon>
        <taxon>Litomosoides</taxon>
    </lineage>
</organism>
<proteinExistence type="predicted"/>
<evidence type="ECO:0000256" key="2">
    <source>
        <dbReference type="SAM" id="MobiDB-lite"/>
    </source>
</evidence>